<dbReference type="KEGG" id="cpri:FZC34_02810"/>
<evidence type="ECO:0000313" key="2">
    <source>
        <dbReference type="Proteomes" id="UP000325004"/>
    </source>
</evidence>
<gene>
    <name evidence="1" type="ORF">FZC34_02810</name>
</gene>
<sequence length="367" mass="41766">MFLLGCDGSDIKWKKTSSSYVQFEQITKNIPWKKHFVPEIDFDYQNVIVYRNGKAYLNDGSNQINGSGDKNQINNGSKVANKAISTNGVANSISSKNLINKDFKFHGTELSLKKIGKHTYMIGDLSNHFYIIDTYNNRSNVVYKGSLNSPLAYCAKINDKVIVASTTGHFKAFKVIDSKFEILWEKVKMTNNHIGIKNSIILKNNKIIYLSSNGDITAIDIFNGEDIWSHMTSQTVESFDFSDDNNHIITRVNQKVIVLDMSGNVKSECDVLGLKKVLASNGFVYLVVNNEIMISDMNNIKNSKYFVKHKYDGDLFINKGMLFSLNNNGELFAYTEKKGMIYNFNKNDLHIVIKNINRLNMNHLYYT</sequence>
<protein>
    <submittedName>
        <fullName evidence="1">PQQ-like beta-propeller repeat protein</fullName>
    </submittedName>
</protein>
<dbReference type="OrthoDB" id="5173551at2"/>
<organism evidence="1 2">
    <name type="scientific">Candidatus Cytomitobacter primus</name>
    <dbReference type="NCBI Taxonomy" id="2066024"/>
    <lineage>
        <taxon>Bacteria</taxon>
        <taxon>Pseudomonadati</taxon>
        <taxon>Pseudomonadota</taxon>
        <taxon>Alphaproteobacteria</taxon>
        <taxon>Holosporales</taxon>
        <taxon>Holosporaceae</taxon>
        <taxon>Candidatus Cytomitobacter</taxon>
    </lineage>
</organism>
<dbReference type="Gene3D" id="2.130.10.10">
    <property type="entry name" value="YVTN repeat-like/Quinoprotein amine dehydrogenase"/>
    <property type="match status" value="1"/>
</dbReference>
<dbReference type="AlphaFoldDB" id="A0A5C0UG83"/>
<dbReference type="InterPro" id="IPR011047">
    <property type="entry name" value="Quinoprotein_ADH-like_sf"/>
</dbReference>
<keyword evidence="2" id="KW-1185">Reference proteome</keyword>
<dbReference type="Proteomes" id="UP000325004">
    <property type="component" value="Chromosome"/>
</dbReference>
<dbReference type="EMBL" id="CP043316">
    <property type="protein sequence ID" value="QEK38819.1"/>
    <property type="molecule type" value="Genomic_DNA"/>
</dbReference>
<dbReference type="InterPro" id="IPR015943">
    <property type="entry name" value="WD40/YVTN_repeat-like_dom_sf"/>
</dbReference>
<proteinExistence type="predicted"/>
<dbReference type="SUPFAM" id="SSF50998">
    <property type="entry name" value="Quinoprotein alcohol dehydrogenase-like"/>
    <property type="match status" value="1"/>
</dbReference>
<evidence type="ECO:0000313" key="1">
    <source>
        <dbReference type="EMBL" id="QEK38819.1"/>
    </source>
</evidence>
<accession>A0A5C0UG83</accession>
<reference evidence="1 2" key="1">
    <citation type="submission" date="2019-08" db="EMBL/GenBank/DDBJ databases">
        <title>Highly reduced genomes of protist endosymbionts show evolutionary convergence.</title>
        <authorList>
            <person name="George E."/>
            <person name="Husnik F."/>
            <person name="Tashyreva D."/>
            <person name="Prokopchuk G."/>
            <person name="Horak A."/>
            <person name="Kwong W.K."/>
            <person name="Lukes J."/>
            <person name="Keeling P.J."/>
        </authorList>
    </citation>
    <scope>NUCLEOTIDE SEQUENCE [LARGE SCALE GENOMIC DNA]</scope>
    <source>
        <strain evidence="1">1604LC</strain>
    </source>
</reference>
<name>A0A5C0UG83_9PROT</name>